<evidence type="ECO:0000313" key="1">
    <source>
        <dbReference type="EMBL" id="KAK1322355.1"/>
    </source>
</evidence>
<name>A0AAV9F8N0_ACOCL</name>
<dbReference type="AlphaFoldDB" id="A0AAV9F8N0"/>
<reference evidence="1" key="2">
    <citation type="submission" date="2023-06" db="EMBL/GenBank/DDBJ databases">
        <authorList>
            <person name="Ma L."/>
            <person name="Liu K.-W."/>
            <person name="Li Z."/>
            <person name="Hsiao Y.-Y."/>
            <person name="Qi Y."/>
            <person name="Fu T."/>
            <person name="Tang G."/>
            <person name="Zhang D."/>
            <person name="Sun W.-H."/>
            <person name="Liu D.-K."/>
            <person name="Li Y."/>
            <person name="Chen G.-Z."/>
            <person name="Liu X.-D."/>
            <person name="Liao X.-Y."/>
            <person name="Jiang Y.-T."/>
            <person name="Yu X."/>
            <person name="Hao Y."/>
            <person name="Huang J."/>
            <person name="Zhao X.-W."/>
            <person name="Ke S."/>
            <person name="Chen Y.-Y."/>
            <person name="Wu W.-L."/>
            <person name="Hsu J.-L."/>
            <person name="Lin Y.-F."/>
            <person name="Huang M.-D."/>
            <person name="Li C.-Y."/>
            <person name="Huang L."/>
            <person name="Wang Z.-W."/>
            <person name="Zhao X."/>
            <person name="Zhong W.-Y."/>
            <person name="Peng D.-H."/>
            <person name="Ahmad S."/>
            <person name="Lan S."/>
            <person name="Zhang J.-S."/>
            <person name="Tsai W.-C."/>
            <person name="Van De Peer Y."/>
            <person name="Liu Z.-J."/>
        </authorList>
    </citation>
    <scope>NUCLEOTIDE SEQUENCE</scope>
    <source>
        <strain evidence="1">CP</strain>
        <tissue evidence="1">Leaves</tissue>
    </source>
</reference>
<reference evidence="1" key="1">
    <citation type="journal article" date="2023" name="Nat. Commun.">
        <title>Diploid and tetraploid genomes of Acorus and the evolution of monocots.</title>
        <authorList>
            <person name="Ma L."/>
            <person name="Liu K.W."/>
            <person name="Li Z."/>
            <person name="Hsiao Y.Y."/>
            <person name="Qi Y."/>
            <person name="Fu T."/>
            <person name="Tang G.D."/>
            <person name="Zhang D."/>
            <person name="Sun W.H."/>
            <person name="Liu D.K."/>
            <person name="Li Y."/>
            <person name="Chen G.Z."/>
            <person name="Liu X.D."/>
            <person name="Liao X.Y."/>
            <person name="Jiang Y.T."/>
            <person name="Yu X."/>
            <person name="Hao Y."/>
            <person name="Huang J."/>
            <person name="Zhao X.W."/>
            <person name="Ke S."/>
            <person name="Chen Y.Y."/>
            <person name="Wu W.L."/>
            <person name="Hsu J.L."/>
            <person name="Lin Y.F."/>
            <person name="Huang M.D."/>
            <person name="Li C.Y."/>
            <person name="Huang L."/>
            <person name="Wang Z.W."/>
            <person name="Zhao X."/>
            <person name="Zhong W.Y."/>
            <person name="Peng D.H."/>
            <person name="Ahmad S."/>
            <person name="Lan S."/>
            <person name="Zhang J.S."/>
            <person name="Tsai W.C."/>
            <person name="Van de Peer Y."/>
            <person name="Liu Z.J."/>
        </authorList>
    </citation>
    <scope>NUCLEOTIDE SEQUENCE</scope>
    <source>
        <strain evidence="1">CP</strain>
    </source>
</reference>
<protein>
    <submittedName>
        <fullName evidence="1">Uncharacterized protein</fullName>
    </submittedName>
</protein>
<sequence length="97" mass="10983">MPKKDMQLQYIPSGRIISPIIQPIVRAKQTSVNLEAKKDKQPLPLPSTNQMSKALVVVEQAMERASKKRMLESSTIDTKEQLKNTSCAIELFQRSWG</sequence>
<organism evidence="1 2">
    <name type="scientific">Acorus calamus</name>
    <name type="common">Sweet flag</name>
    <dbReference type="NCBI Taxonomy" id="4465"/>
    <lineage>
        <taxon>Eukaryota</taxon>
        <taxon>Viridiplantae</taxon>
        <taxon>Streptophyta</taxon>
        <taxon>Embryophyta</taxon>
        <taxon>Tracheophyta</taxon>
        <taxon>Spermatophyta</taxon>
        <taxon>Magnoliopsida</taxon>
        <taxon>Liliopsida</taxon>
        <taxon>Acoraceae</taxon>
        <taxon>Acorus</taxon>
    </lineage>
</organism>
<proteinExistence type="predicted"/>
<comment type="caution">
    <text evidence="1">The sequence shown here is derived from an EMBL/GenBank/DDBJ whole genome shotgun (WGS) entry which is preliminary data.</text>
</comment>
<gene>
    <name evidence="1" type="ORF">QJS10_CPA03g01299</name>
</gene>
<accession>A0AAV9F8N0</accession>
<keyword evidence="2" id="KW-1185">Reference proteome</keyword>
<dbReference type="Proteomes" id="UP001180020">
    <property type="component" value="Unassembled WGS sequence"/>
</dbReference>
<evidence type="ECO:0000313" key="2">
    <source>
        <dbReference type="Proteomes" id="UP001180020"/>
    </source>
</evidence>
<dbReference type="EMBL" id="JAUJYO010000003">
    <property type="protein sequence ID" value="KAK1322355.1"/>
    <property type="molecule type" value="Genomic_DNA"/>
</dbReference>